<evidence type="ECO:0000256" key="7">
    <source>
        <dbReference type="ARBA" id="ARBA00022927"/>
    </source>
</evidence>
<protein>
    <recommendedName>
        <fullName evidence="10">Guanine nucleotide-exchange factor SEC12</fullName>
    </recommendedName>
</protein>
<evidence type="ECO:0000313" key="12">
    <source>
        <dbReference type="Proteomes" id="UP000799771"/>
    </source>
</evidence>
<keyword evidence="2 10" id="KW-0853">WD repeat</keyword>
<dbReference type="Proteomes" id="UP000799771">
    <property type="component" value="Unassembled WGS sequence"/>
</dbReference>
<evidence type="ECO:0000256" key="8">
    <source>
        <dbReference type="ARBA" id="ARBA00022989"/>
    </source>
</evidence>
<keyword evidence="6" id="KW-0931">ER-Golgi transport</keyword>
<reference evidence="11" key="1">
    <citation type="journal article" date="2020" name="Stud. Mycol.">
        <title>101 Dothideomycetes genomes: a test case for predicting lifestyles and emergence of pathogens.</title>
        <authorList>
            <person name="Haridas S."/>
            <person name="Albert R."/>
            <person name="Binder M."/>
            <person name="Bloem J."/>
            <person name="Labutti K."/>
            <person name="Salamov A."/>
            <person name="Andreopoulos B."/>
            <person name="Baker S."/>
            <person name="Barry K."/>
            <person name="Bills G."/>
            <person name="Bluhm B."/>
            <person name="Cannon C."/>
            <person name="Castanera R."/>
            <person name="Culley D."/>
            <person name="Daum C."/>
            <person name="Ezra D."/>
            <person name="Gonzalez J."/>
            <person name="Henrissat B."/>
            <person name="Kuo A."/>
            <person name="Liang C."/>
            <person name="Lipzen A."/>
            <person name="Lutzoni F."/>
            <person name="Magnuson J."/>
            <person name="Mondo S."/>
            <person name="Nolan M."/>
            <person name="Ohm R."/>
            <person name="Pangilinan J."/>
            <person name="Park H.-J."/>
            <person name="Ramirez L."/>
            <person name="Alfaro M."/>
            <person name="Sun H."/>
            <person name="Tritt A."/>
            <person name="Yoshinaga Y."/>
            <person name="Zwiers L.-H."/>
            <person name="Turgeon B."/>
            <person name="Goodwin S."/>
            <person name="Spatafora J."/>
            <person name="Crous P."/>
            <person name="Grigoriev I."/>
        </authorList>
    </citation>
    <scope>NUCLEOTIDE SEQUENCE</scope>
    <source>
        <strain evidence="11">CBS 119687</strain>
    </source>
</reference>
<keyword evidence="8" id="KW-1133">Transmembrane helix</keyword>
<dbReference type="Gene3D" id="2.130.10.10">
    <property type="entry name" value="YVTN repeat-like/Quinoprotein amine dehydrogenase"/>
    <property type="match status" value="1"/>
</dbReference>
<evidence type="ECO:0000256" key="6">
    <source>
        <dbReference type="ARBA" id="ARBA00022892"/>
    </source>
</evidence>
<dbReference type="GO" id="GO:0015031">
    <property type="term" value="P:protein transport"/>
    <property type="evidence" value="ECO:0007669"/>
    <property type="project" value="UniProtKB-KW"/>
</dbReference>
<keyword evidence="7 10" id="KW-0653">Protein transport</keyword>
<dbReference type="GO" id="GO:0006888">
    <property type="term" value="P:endoplasmic reticulum to Golgi vesicle-mediated transport"/>
    <property type="evidence" value="ECO:0007669"/>
    <property type="project" value="UniProtKB-UniRule"/>
</dbReference>
<sequence>MPPSLSMSRPTVSKAQTSYPIYAASFANSRPGYLVVGGGGGAGRHGVKNSITLFDFNSRAPTVQPCAEAEVSKDDSVTCLANLATKDGLIVYAGIGGSEEDRLKDRNMHFQAFEVRFPAIKATIEGGDKLDGNISFLSKTTLFTPPQSTNAKKENYQRVVRLSPPQRTASSTPTKRIGAIASSLAGDENEIVVFGATSNRPDAQDIIQRIGLYKGQEANDVDILDQGEGRFQVAYALDQEVYLQDINYDFDQRRSKEKSERRKLYTVPHADVMEKKPRSKLRCIRWLSPKHLLLLANKPNRTGVDLLVLHMYEEGPASVVLRKTLPKHVKAATDMDVALLDPGADGVYQIVVAVAAIDNSLSVYVIDYHGPARDSLSNLHLFDTYTDVHSMQMTKVVFSPFYKSDAPVGKTAAPQYLRLASTSLGNTISVETFELQYYGSRHVLQTARTRTMYQAAYYIVAAVVIAAVSLMIQSLIDPEGSLTRSLLPASLQSAASQHKPFGELLREKRHQAILNNADSPVVKTAHRISDLLHLHFPDVSHDAVERQKKALVIAHDPDAESSLSTEVHEGDEDVVKKHAAARKWDELSKEEKKRWREKLVDAGMWTVGEGETVLKSIFFSEMGGLVGAAARGVLG</sequence>
<dbReference type="InterPro" id="IPR015943">
    <property type="entry name" value="WD40/YVTN_repeat-like_dom_sf"/>
</dbReference>
<dbReference type="OrthoDB" id="16538at2759"/>
<dbReference type="PANTHER" id="PTHR23284">
    <property type="entry name" value="PROLACTIN REGULATORY ELEMENT BINDING PROTEIN"/>
    <property type="match status" value="1"/>
</dbReference>
<dbReference type="AlphaFoldDB" id="A0A6A6AR88"/>
<evidence type="ECO:0000256" key="2">
    <source>
        <dbReference type="ARBA" id="ARBA00022574"/>
    </source>
</evidence>
<dbReference type="GeneID" id="54405924"/>
<dbReference type="GO" id="GO:0003400">
    <property type="term" value="P:regulation of COPII vesicle coating"/>
    <property type="evidence" value="ECO:0007669"/>
    <property type="project" value="UniProtKB-UniRule"/>
</dbReference>
<evidence type="ECO:0000256" key="5">
    <source>
        <dbReference type="ARBA" id="ARBA00022824"/>
    </source>
</evidence>
<gene>
    <name evidence="11" type="ORF">P153DRAFT_332039</name>
</gene>
<dbReference type="EMBL" id="ML977499">
    <property type="protein sequence ID" value="KAF2133357.1"/>
    <property type="molecule type" value="Genomic_DNA"/>
</dbReference>
<organism evidence="11 12">
    <name type="scientific">Dothidotthia symphoricarpi CBS 119687</name>
    <dbReference type="NCBI Taxonomy" id="1392245"/>
    <lineage>
        <taxon>Eukaryota</taxon>
        <taxon>Fungi</taxon>
        <taxon>Dikarya</taxon>
        <taxon>Ascomycota</taxon>
        <taxon>Pezizomycotina</taxon>
        <taxon>Dothideomycetes</taxon>
        <taxon>Pleosporomycetidae</taxon>
        <taxon>Pleosporales</taxon>
        <taxon>Dothidotthiaceae</taxon>
        <taxon>Dothidotthia</taxon>
    </lineage>
</organism>
<name>A0A6A6AR88_9PLEO</name>
<comment type="similarity">
    <text evidence="10">Belongs to the WD repeat SEC12 family.</text>
</comment>
<evidence type="ECO:0000256" key="3">
    <source>
        <dbReference type="ARBA" id="ARBA00022692"/>
    </source>
</evidence>
<proteinExistence type="inferred from homology"/>
<keyword evidence="1 10" id="KW-0813">Transport</keyword>
<keyword evidence="4 10" id="KW-0677">Repeat</keyword>
<dbReference type="PANTHER" id="PTHR23284:SF0">
    <property type="entry name" value="PROLACTIN REGULATORY ELEMENT-BINDING PROTEIN"/>
    <property type="match status" value="1"/>
</dbReference>
<evidence type="ECO:0000313" key="11">
    <source>
        <dbReference type="EMBL" id="KAF2133357.1"/>
    </source>
</evidence>
<dbReference type="RefSeq" id="XP_033527744.1">
    <property type="nucleotide sequence ID" value="XM_033665492.1"/>
</dbReference>
<dbReference type="InterPro" id="IPR045260">
    <property type="entry name" value="Sec12-like"/>
</dbReference>
<evidence type="ECO:0000256" key="9">
    <source>
        <dbReference type="ARBA" id="ARBA00023136"/>
    </source>
</evidence>
<evidence type="ECO:0000256" key="10">
    <source>
        <dbReference type="RuleBase" id="RU369019"/>
    </source>
</evidence>
<keyword evidence="9" id="KW-0472">Membrane</keyword>
<accession>A0A6A6AR88</accession>
<comment type="subcellular location">
    <subcellularLocation>
        <location evidence="10">Endoplasmic reticulum membrane</location>
        <topology evidence="10">Single-pass type II membrane protein</topology>
    </subcellularLocation>
    <subcellularLocation>
        <location evidence="10">Golgi apparatus membrane</location>
        <topology evidence="10">Single-pass type II membrane protein</topology>
    </subcellularLocation>
</comment>
<comment type="function">
    <text evidence="10">Guanine nucleotide-exchange factor (GEF) required for the formation or budding of transport vesicles from the ER.</text>
</comment>
<keyword evidence="5 10" id="KW-0256">Endoplasmic reticulum</keyword>
<evidence type="ECO:0000256" key="4">
    <source>
        <dbReference type="ARBA" id="ARBA00022737"/>
    </source>
</evidence>
<evidence type="ECO:0000256" key="1">
    <source>
        <dbReference type="ARBA" id="ARBA00022448"/>
    </source>
</evidence>
<dbReference type="GO" id="GO:0005085">
    <property type="term" value="F:guanyl-nucleotide exchange factor activity"/>
    <property type="evidence" value="ECO:0007669"/>
    <property type="project" value="InterPro"/>
</dbReference>
<dbReference type="GO" id="GO:0005789">
    <property type="term" value="C:endoplasmic reticulum membrane"/>
    <property type="evidence" value="ECO:0007669"/>
    <property type="project" value="UniProtKB-SubCell"/>
</dbReference>
<keyword evidence="12" id="KW-1185">Reference proteome</keyword>
<dbReference type="GO" id="GO:0000139">
    <property type="term" value="C:Golgi membrane"/>
    <property type="evidence" value="ECO:0007669"/>
    <property type="project" value="UniProtKB-SubCell"/>
</dbReference>
<keyword evidence="3" id="KW-0812">Transmembrane</keyword>